<comment type="caution">
    <text evidence="1">The sequence shown here is derived from an EMBL/GenBank/DDBJ whole genome shotgun (WGS) entry which is preliminary data.</text>
</comment>
<keyword evidence="2" id="KW-1185">Reference proteome</keyword>
<dbReference type="RefSeq" id="WP_202198056.1">
    <property type="nucleotide sequence ID" value="NZ_BAAATO010000004.1"/>
</dbReference>
<evidence type="ECO:0000313" key="1">
    <source>
        <dbReference type="EMBL" id="GHI75637.1"/>
    </source>
</evidence>
<evidence type="ECO:0008006" key="3">
    <source>
        <dbReference type="Google" id="ProtNLM"/>
    </source>
</evidence>
<accession>A0ABQ3T5I8</accession>
<protein>
    <recommendedName>
        <fullName evidence="3">Type A2 lantipeptide</fullName>
    </recommendedName>
</protein>
<dbReference type="Proteomes" id="UP000608522">
    <property type="component" value="Unassembled WGS sequence"/>
</dbReference>
<reference evidence="2" key="1">
    <citation type="submission" date="2023-07" db="EMBL/GenBank/DDBJ databases">
        <title>Whole genome shotgun sequence of Streptomyces spororaveus NBRC 15456.</title>
        <authorList>
            <person name="Komaki H."/>
            <person name="Tamura T."/>
        </authorList>
    </citation>
    <scope>NUCLEOTIDE SEQUENCE [LARGE SCALE GENOMIC DNA]</scope>
    <source>
        <strain evidence="2">NBRC 15456</strain>
    </source>
</reference>
<gene>
    <name evidence="1" type="ORF">Sspor_11980</name>
</gene>
<name>A0ABQ3T5I8_9ACTN</name>
<proteinExistence type="predicted"/>
<sequence length="82" mass="7981">MRNDLETREIDDTELDAVSGGIISVSGGLAGAVTSDVNNVVGVVGVVGSLHTVQAATGIVSHVPGLVTGITGVSVNAGRAGL</sequence>
<evidence type="ECO:0000313" key="2">
    <source>
        <dbReference type="Proteomes" id="UP000608522"/>
    </source>
</evidence>
<dbReference type="EMBL" id="BNED01000005">
    <property type="protein sequence ID" value="GHI75637.1"/>
    <property type="molecule type" value="Genomic_DNA"/>
</dbReference>
<organism evidence="1 2">
    <name type="scientific">Streptomyces spororaveus</name>
    <dbReference type="NCBI Taxonomy" id="284039"/>
    <lineage>
        <taxon>Bacteria</taxon>
        <taxon>Bacillati</taxon>
        <taxon>Actinomycetota</taxon>
        <taxon>Actinomycetes</taxon>
        <taxon>Kitasatosporales</taxon>
        <taxon>Streptomycetaceae</taxon>
        <taxon>Streptomyces</taxon>
    </lineage>
</organism>